<dbReference type="InterPro" id="IPR008756">
    <property type="entry name" value="Peptidase_M56"/>
</dbReference>
<sequence>MTSLNTIALLSIGVILKATALLATATLAAFAARRASASVRHLIWALGLTSALVLPLLSVMLPHWSATVPAAPAAIRTAVNAAPQDQPQITMPPTVIAPAAAPSPQSPQVSIKTASSPATIDAAPSLSLAHTSTATPARPQQTILWPYLIIAAWITGALLVLSRLMRGMAAVRRAERGARLVSNGSMARAAEDAKKAMPTRRHVDVLLASASEPIRVPITWGALCPIILLPAKATQWPRERVKAALLHEMAHIRRWDWAMLVMSRIVCAVYWWNPLAWLAARKMREESETACDDLVVLAGMPAAEYARQLLEVALAARKQGGIALGAVAMAQTPGVEGRLRAVLATGLARRPMTVRRAIVAATIAAVLAGPLAALRLAAKTPAMATVPDAAQLQLHDGFTLRYAVTITDLKTREQQMSEYQQLQKSYQKCLKQDPHWQPIPDEFYGPFSYYQSRRPKVRHLVLTVSAHNGRLLWQSTEGADTFSLVYNGKGTQHFWNGHAGRVEPGLSFASMSACPLPAVGLPYVPLMKQATLSATSGALQTWDAQCPLEDAVITNGEALYWPGQVHVIRDGGVWKVRDIDTLEQRFDFLTHQRFQGLWIASSMRLNKYSTSTKPVPASFSSLEAAHDWTKTHRTQTSSCDYQLLSATEKPVDLATLTQYPSPKPTNTDLTAREAQQAQSIEQLRVTQALQLRYHLQDWAGKNRGLLTHMEQAQPSNLAAAIPVIQSLNSLPFPLWQTDPRAGRPWDGDPRTAPNGELPAFALCYPAQLTFTHLQRSPEAIDKRLRDAFASRHDLPIATSVGTRDTMIVLWASGRITKSASTYQFAGHGKPFRRTTHETEIVRGFFEG</sequence>
<dbReference type="CDD" id="cd07341">
    <property type="entry name" value="M56_BlaR1_MecR1_like"/>
    <property type="match status" value="1"/>
</dbReference>
<accession>A0A402D014</accession>
<dbReference type="OrthoDB" id="129051at2"/>
<dbReference type="PANTHER" id="PTHR34978:SF3">
    <property type="entry name" value="SLR0241 PROTEIN"/>
    <property type="match status" value="1"/>
</dbReference>
<proteinExistence type="predicted"/>
<dbReference type="PANTHER" id="PTHR34978">
    <property type="entry name" value="POSSIBLE SENSOR-TRANSDUCER PROTEIN BLAR"/>
    <property type="match status" value="1"/>
</dbReference>
<name>A0A402D014_9BACT</name>
<dbReference type="RefSeq" id="WP_119322908.1">
    <property type="nucleotide sequence ID" value="NZ_AP025739.1"/>
</dbReference>
<evidence type="ECO:0000313" key="2">
    <source>
        <dbReference type="Proteomes" id="UP000287394"/>
    </source>
</evidence>
<reference evidence="1 2" key="1">
    <citation type="journal article" date="2019" name="Int. J. Syst. Evol. Microbiol.">
        <title>Capsulimonas corticalis gen. nov., sp. nov., an aerobic capsulated bacterium, of a novel bacterial order, Capsulimonadales ord. nov., of the class Armatimonadia of the phylum Armatimonadetes.</title>
        <authorList>
            <person name="Li J."/>
            <person name="Kudo C."/>
            <person name="Tonouchi A."/>
        </authorList>
    </citation>
    <scope>NUCLEOTIDE SEQUENCE [LARGE SCALE GENOMIC DNA]</scope>
    <source>
        <strain evidence="1 2">AX-7</strain>
    </source>
</reference>
<gene>
    <name evidence="1" type="ORF">CCAX7_58070</name>
</gene>
<dbReference type="InterPro" id="IPR052173">
    <property type="entry name" value="Beta-lactam_resp_regulator"/>
</dbReference>
<dbReference type="EMBL" id="AP025739">
    <property type="protein sequence ID" value="BDI33756.1"/>
    <property type="molecule type" value="Genomic_DNA"/>
</dbReference>
<dbReference type="AlphaFoldDB" id="A0A402D014"/>
<dbReference type="Proteomes" id="UP000287394">
    <property type="component" value="Chromosome"/>
</dbReference>
<keyword evidence="2" id="KW-1185">Reference proteome</keyword>
<dbReference type="Pfam" id="PF05569">
    <property type="entry name" value="Peptidase_M56"/>
    <property type="match status" value="1"/>
</dbReference>
<dbReference type="KEGG" id="ccot:CCAX7_58070"/>
<protein>
    <submittedName>
        <fullName evidence="1">Uncharacterized protein</fullName>
    </submittedName>
</protein>
<evidence type="ECO:0000313" key="1">
    <source>
        <dbReference type="EMBL" id="BDI33756.1"/>
    </source>
</evidence>
<organism evidence="1 2">
    <name type="scientific">Capsulimonas corticalis</name>
    <dbReference type="NCBI Taxonomy" id="2219043"/>
    <lineage>
        <taxon>Bacteria</taxon>
        <taxon>Bacillati</taxon>
        <taxon>Armatimonadota</taxon>
        <taxon>Armatimonadia</taxon>
        <taxon>Capsulimonadales</taxon>
        <taxon>Capsulimonadaceae</taxon>
        <taxon>Capsulimonas</taxon>
    </lineage>
</organism>